<evidence type="ECO:0000313" key="2">
    <source>
        <dbReference type="Proteomes" id="UP001605036"/>
    </source>
</evidence>
<dbReference type="Proteomes" id="UP001605036">
    <property type="component" value="Unassembled WGS sequence"/>
</dbReference>
<organism evidence="1 2">
    <name type="scientific">Riccia fluitans</name>
    <dbReference type="NCBI Taxonomy" id="41844"/>
    <lineage>
        <taxon>Eukaryota</taxon>
        <taxon>Viridiplantae</taxon>
        <taxon>Streptophyta</taxon>
        <taxon>Embryophyta</taxon>
        <taxon>Marchantiophyta</taxon>
        <taxon>Marchantiopsida</taxon>
        <taxon>Marchantiidae</taxon>
        <taxon>Marchantiales</taxon>
        <taxon>Ricciaceae</taxon>
        <taxon>Riccia</taxon>
    </lineage>
</organism>
<gene>
    <name evidence="1" type="ORF">R1flu_023024</name>
</gene>
<comment type="caution">
    <text evidence="1">The sequence shown here is derived from an EMBL/GenBank/DDBJ whole genome shotgun (WGS) entry which is preliminary data.</text>
</comment>
<accession>A0ABD1XQU9</accession>
<protein>
    <submittedName>
        <fullName evidence="1">Uncharacterized protein</fullName>
    </submittedName>
</protein>
<reference evidence="1 2" key="1">
    <citation type="submission" date="2024-09" db="EMBL/GenBank/DDBJ databases">
        <title>Chromosome-scale assembly of Riccia fluitans.</title>
        <authorList>
            <person name="Paukszto L."/>
            <person name="Sawicki J."/>
            <person name="Karawczyk K."/>
            <person name="Piernik-Szablinska J."/>
            <person name="Szczecinska M."/>
            <person name="Mazdziarz M."/>
        </authorList>
    </citation>
    <scope>NUCLEOTIDE SEQUENCE [LARGE SCALE GENOMIC DNA]</scope>
    <source>
        <strain evidence="1">Rf_01</strain>
        <tissue evidence="1">Aerial parts of the thallus</tissue>
    </source>
</reference>
<proteinExistence type="predicted"/>
<sequence>MDRAPVQPEVADAAVLAAKDQIASAMEIDALAPSLMIEDQRDRLQNSLEESQWEQERLENEVIRPL</sequence>
<dbReference type="EMBL" id="JBHFFA010000007">
    <property type="protein sequence ID" value="KAL2611332.1"/>
    <property type="molecule type" value="Genomic_DNA"/>
</dbReference>
<keyword evidence="2" id="KW-1185">Reference proteome</keyword>
<dbReference type="AlphaFoldDB" id="A0ABD1XQU9"/>
<evidence type="ECO:0000313" key="1">
    <source>
        <dbReference type="EMBL" id="KAL2611332.1"/>
    </source>
</evidence>
<name>A0ABD1XQU9_9MARC</name>